<evidence type="ECO:0008006" key="4">
    <source>
        <dbReference type="Google" id="ProtNLM"/>
    </source>
</evidence>
<dbReference type="AlphaFoldDB" id="A0A8H3DV15"/>
<dbReference type="SUPFAM" id="SSF54897">
    <property type="entry name" value="Protease propeptides/inhibitors"/>
    <property type="match status" value="1"/>
</dbReference>
<dbReference type="EMBL" id="CAJNJQ010000277">
    <property type="protein sequence ID" value="CAE7067353.1"/>
    <property type="molecule type" value="Genomic_DNA"/>
</dbReference>
<dbReference type="GO" id="GO:0042144">
    <property type="term" value="P:vacuole fusion, non-autophagic"/>
    <property type="evidence" value="ECO:0007669"/>
    <property type="project" value="TreeGrafter"/>
</dbReference>
<organism evidence="2 3">
    <name type="scientific">Rhizoctonia solani</name>
    <dbReference type="NCBI Taxonomy" id="456999"/>
    <lineage>
        <taxon>Eukaryota</taxon>
        <taxon>Fungi</taxon>
        <taxon>Dikarya</taxon>
        <taxon>Basidiomycota</taxon>
        <taxon>Agaricomycotina</taxon>
        <taxon>Agaricomycetes</taxon>
        <taxon>Cantharellales</taxon>
        <taxon>Ceratobasidiaceae</taxon>
        <taxon>Rhizoctonia</taxon>
    </lineage>
</organism>
<dbReference type="PANTHER" id="PTHR28288">
    <property type="entry name" value="PROTEASE B INHIBITOR 2"/>
    <property type="match status" value="1"/>
</dbReference>
<accession>A0A8H3DV15</accession>
<proteinExistence type="inferred from homology"/>
<evidence type="ECO:0000313" key="3">
    <source>
        <dbReference type="Proteomes" id="UP000663827"/>
    </source>
</evidence>
<reference evidence="2" key="1">
    <citation type="submission" date="2021-01" db="EMBL/GenBank/DDBJ databases">
        <authorList>
            <person name="Kaushik A."/>
        </authorList>
    </citation>
    <scope>NUCLEOTIDE SEQUENCE</scope>
    <source>
        <strain evidence="2">AG5</strain>
    </source>
</reference>
<comment type="similarity">
    <text evidence="1">Belongs to the protease inhibitor I9 family.</text>
</comment>
<dbReference type="GO" id="GO:0004866">
    <property type="term" value="F:endopeptidase inhibitor activity"/>
    <property type="evidence" value="ECO:0007669"/>
    <property type="project" value="TreeGrafter"/>
</dbReference>
<evidence type="ECO:0000256" key="1">
    <source>
        <dbReference type="ARBA" id="ARBA00038069"/>
    </source>
</evidence>
<protein>
    <recommendedName>
        <fullName evidence="4">Inhibitor I9 domain-containing protein</fullName>
    </recommendedName>
</protein>
<sequence>MLNQYIVLLKDDAATSDIDKTIADIENAGGKLTHRYGALGGFAAMIPEPHLRVLQDSCNTADSKISCIEPDCVMGIDS</sequence>
<comment type="caution">
    <text evidence="2">The sequence shown here is derived from an EMBL/GenBank/DDBJ whole genome shotgun (WGS) entry which is preliminary data.</text>
</comment>
<dbReference type="PANTHER" id="PTHR28288:SF2">
    <property type="entry name" value="PROTEASE B INHIBITOR 2"/>
    <property type="match status" value="1"/>
</dbReference>
<evidence type="ECO:0000313" key="2">
    <source>
        <dbReference type="EMBL" id="CAE7067353.1"/>
    </source>
</evidence>
<dbReference type="InterPro" id="IPR037045">
    <property type="entry name" value="S8pro/Inhibitor_I9_sf"/>
</dbReference>
<dbReference type="Proteomes" id="UP000663827">
    <property type="component" value="Unassembled WGS sequence"/>
</dbReference>
<name>A0A8H3DV15_9AGAM</name>
<dbReference type="Gene3D" id="3.30.70.80">
    <property type="entry name" value="Peptidase S8 propeptide/proteinase inhibitor I9"/>
    <property type="match status" value="1"/>
</dbReference>
<dbReference type="InterPro" id="IPR052471">
    <property type="entry name" value="PBI_I9"/>
</dbReference>
<gene>
    <name evidence="2" type="ORF">RDB_LOCUS12691</name>
</gene>